<dbReference type="EMBL" id="FMHT01000003">
    <property type="protein sequence ID" value="SCL31254.1"/>
    <property type="molecule type" value="Genomic_DNA"/>
</dbReference>
<organism evidence="2 3">
    <name type="scientific">Micromonospora nigra</name>
    <dbReference type="NCBI Taxonomy" id="145857"/>
    <lineage>
        <taxon>Bacteria</taxon>
        <taxon>Bacillati</taxon>
        <taxon>Actinomycetota</taxon>
        <taxon>Actinomycetes</taxon>
        <taxon>Micromonosporales</taxon>
        <taxon>Micromonosporaceae</taxon>
        <taxon>Micromonospora</taxon>
    </lineage>
</organism>
<proteinExistence type="predicted"/>
<dbReference type="AlphaFoldDB" id="A0A1C6SNZ2"/>
<sequence length="248" mass="26279">MAPPIPFPETFARAVAGLRSAVPRSEILLEEVGAPQRLAPYTFALSATVLRDGDEVATGRLILLHDPTGHEAWQGTLRLVTYVTAELEIDLAADPLLPGVGWTWLTDALETEDARYRAIGGTITQTMSTRFGDLAGPPAAGDIEIRASWTPTDDDLAPHLEAWCVLLASTAGLPPPGVTPLSSRRPATTPDPFRPRLAPNPAGPVGVAPGRSTRPVHHLVVQQNARPVRPNFMIDAQRGGPRAAGGPG</sequence>
<protein>
    <recommendedName>
        <fullName evidence="4">DUF3000 domain-containing protein</fullName>
    </recommendedName>
</protein>
<dbReference type="Pfam" id="PF11452">
    <property type="entry name" value="DUF3000"/>
    <property type="match status" value="1"/>
</dbReference>
<accession>A0A1C6SNZ2</accession>
<dbReference type="OrthoDB" id="3210980at2"/>
<evidence type="ECO:0008006" key="4">
    <source>
        <dbReference type="Google" id="ProtNLM"/>
    </source>
</evidence>
<dbReference type="InterPro" id="IPR021555">
    <property type="entry name" value="DUF3000"/>
</dbReference>
<feature type="compositionally biased region" description="Low complexity" evidence="1">
    <location>
        <begin position="199"/>
        <end position="210"/>
    </location>
</feature>
<dbReference type="STRING" id="145857.GA0070616_4230"/>
<reference evidence="2 3" key="1">
    <citation type="submission" date="2016-06" db="EMBL/GenBank/DDBJ databases">
        <authorList>
            <person name="Kjaerup R.B."/>
            <person name="Dalgaard T.S."/>
            <person name="Juul-Madsen H.R."/>
        </authorList>
    </citation>
    <scope>NUCLEOTIDE SEQUENCE [LARGE SCALE GENOMIC DNA]</scope>
    <source>
        <strain evidence="2 3">DSM 43818</strain>
    </source>
</reference>
<evidence type="ECO:0000313" key="2">
    <source>
        <dbReference type="EMBL" id="SCL31254.1"/>
    </source>
</evidence>
<gene>
    <name evidence="2" type="ORF">GA0070616_4230</name>
</gene>
<evidence type="ECO:0000313" key="3">
    <source>
        <dbReference type="Proteomes" id="UP000199699"/>
    </source>
</evidence>
<feature type="region of interest" description="Disordered" evidence="1">
    <location>
        <begin position="175"/>
        <end position="212"/>
    </location>
</feature>
<dbReference type="Proteomes" id="UP000199699">
    <property type="component" value="Unassembled WGS sequence"/>
</dbReference>
<name>A0A1C6SNZ2_9ACTN</name>
<keyword evidence="3" id="KW-1185">Reference proteome</keyword>
<evidence type="ECO:0000256" key="1">
    <source>
        <dbReference type="SAM" id="MobiDB-lite"/>
    </source>
</evidence>